<gene>
    <name evidence="2" type="ORF">UFOPK1835_01805</name>
</gene>
<dbReference type="InterPro" id="IPR029032">
    <property type="entry name" value="AhpD-like"/>
</dbReference>
<organism evidence="2">
    <name type="scientific">freshwater metagenome</name>
    <dbReference type="NCBI Taxonomy" id="449393"/>
    <lineage>
        <taxon>unclassified sequences</taxon>
        <taxon>metagenomes</taxon>
        <taxon>ecological metagenomes</taxon>
    </lineage>
</organism>
<evidence type="ECO:0000259" key="1">
    <source>
        <dbReference type="Pfam" id="PF02627"/>
    </source>
</evidence>
<name>A0A6J6I789_9ZZZZ</name>
<dbReference type="NCBIfam" id="TIGR00778">
    <property type="entry name" value="ahpD_dom"/>
    <property type="match status" value="1"/>
</dbReference>
<dbReference type="InterPro" id="IPR004675">
    <property type="entry name" value="AhpD_core"/>
</dbReference>
<dbReference type="PANTHER" id="PTHR33930">
    <property type="entry name" value="ALKYL HYDROPEROXIDE REDUCTASE AHPD"/>
    <property type="match status" value="1"/>
</dbReference>
<dbReference type="SUPFAM" id="SSF69118">
    <property type="entry name" value="AhpD-like"/>
    <property type="match status" value="1"/>
</dbReference>
<dbReference type="Pfam" id="PF02627">
    <property type="entry name" value="CMD"/>
    <property type="match status" value="1"/>
</dbReference>
<dbReference type="EMBL" id="CAEZUP010000103">
    <property type="protein sequence ID" value="CAB4621266.1"/>
    <property type="molecule type" value="Genomic_DNA"/>
</dbReference>
<dbReference type="AlphaFoldDB" id="A0A6J6I789"/>
<dbReference type="GO" id="GO:0051920">
    <property type="term" value="F:peroxiredoxin activity"/>
    <property type="evidence" value="ECO:0007669"/>
    <property type="project" value="InterPro"/>
</dbReference>
<sequence>MGEHMHGQEVLRPLGKEGRELRLMVPDVYGAFSQLSQAAMAPGALDAKTKELLALVMGVTLRCDGCIATHARGAASVGATREEVAEALAVTFLMNGGPGTVYGPRAYDAFCEYIEAIEAKGADQPPT</sequence>
<dbReference type="Gene3D" id="1.20.1290.10">
    <property type="entry name" value="AhpD-like"/>
    <property type="match status" value="1"/>
</dbReference>
<feature type="domain" description="Carboxymuconolactone decarboxylase-like" evidence="1">
    <location>
        <begin position="26"/>
        <end position="101"/>
    </location>
</feature>
<reference evidence="2" key="1">
    <citation type="submission" date="2020-05" db="EMBL/GenBank/DDBJ databases">
        <authorList>
            <person name="Chiriac C."/>
            <person name="Salcher M."/>
            <person name="Ghai R."/>
            <person name="Kavagutti S V."/>
        </authorList>
    </citation>
    <scope>NUCLEOTIDE SEQUENCE</scope>
</reference>
<protein>
    <submittedName>
        <fullName evidence="2">Unannotated protein</fullName>
    </submittedName>
</protein>
<accession>A0A6J6I789</accession>
<evidence type="ECO:0000313" key="2">
    <source>
        <dbReference type="EMBL" id="CAB4621266.1"/>
    </source>
</evidence>
<dbReference type="InterPro" id="IPR003779">
    <property type="entry name" value="CMD-like"/>
</dbReference>
<dbReference type="PANTHER" id="PTHR33930:SF2">
    <property type="entry name" value="BLR3452 PROTEIN"/>
    <property type="match status" value="1"/>
</dbReference>
<proteinExistence type="predicted"/>